<keyword evidence="1" id="KW-0812">Transmembrane</keyword>
<dbReference type="PANTHER" id="PTHR37810">
    <property type="entry name" value="IMMUNITY PROTEIN SDPI"/>
    <property type="match status" value="1"/>
</dbReference>
<keyword evidence="1" id="KW-1133">Transmembrane helix</keyword>
<proteinExistence type="predicted"/>
<accession>A0A1F6BIR4</accession>
<sequence>LVFIPRIDPLKANIEKFRGYFDGFIVLMTLFLLYVHAISMLWNLGVAVNMNRIMPPALGALLFYCGILIEKAKRNWFIGIRTPWTLSNDMVWDKTHQLGGKLFKITGVIAVFGAFAGTYAFLFFIIPVVAATLFTTVYSYVLYRKLGRAKA</sequence>
<evidence type="ECO:0000256" key="1">
    <source>
        <dbReference type="SAM" id="Phobius"/>
    </source>
</evidence>
<feature type="transmembrane region" description="Helical" evidence="1">
    <location>
        <begin position="20"/>
        <end position="41"/>
    </location>
</feature>
<feature type="non-terminal residue" evidence="2">
    <location>
        <position position="1"/>
    </location>
</feature>
<feature type="transmembrane region" description="Helical" evidence="1">
    <location>
        <begin position="121"/>
        <end position="143"/>
    </location>
</feature>
<comment type="caution">
    <text evidence="2">The sequence shown here is derived from an EMBL/GenBank/DDBJ whole genome shotgun (WGS) entry which is preliminary data.</text>
</comment>
<dbReference type="InterPro" id="IPR025962">
    <property type="entry name" value="SdpI/YhfL"/>
</dbReference>
<organism evidence="2 3">
    <name type="scientific">Candidatus Jorgensenbacteria bacterium GWA1_54_12</name>
    <dbReference type="NCBI Taxonomy" id="1798468"/>
    <lineage>
        <taxon>Bacteria</taxon>
        <taxon>Candidatus Joergenseniibacteriota</taxon>
    </lineage>
</organism>
<keyword evidence="1" id="KW-0472">Membrane</keyword>
<feature type="transmembrane region" description="Helical" evidence="1">
    <location>
        <begin position="53"/>
        <end position="69"/>
    </location>
</feature>
<name>A0A1F6BIR4_9BACT</name>
<dbReference type="STRING" id="1798468.A2110_00260"/>
<dbReference type="Pfam" id="PF13630">
    <property type="entry name" value="SdpI"/>
    <property type="match status" value="1"/>
</dbReference>
<evidence type="ECO:0000313" key="2">
    <source>
        <dbReference type="EMBL" id="OGG36652.1"/>
    </source>
</evidence>
<protein>
    <recommendedName>
        <fullName evidence="4">SdpI family protein</fullName>
    </recommendedName>
</protein>
<reference evidence="2 3" key="1">
    <citation type="journal article" date="2016" name="Nat. Commun.">
        <title>Thousands of microbial genomes shed light on interconnected biogeochemical processes in an aquifer system.</title>
        <authorList>
            <person name="Anantharaman K."/>
            <person name="Brown C.T."/>
            <person name="Hug L.A."/>
            <person name="Sharon I."/>
            <person name="Castelle C.J."/>
            <person name="Probst A.J."/>
            <person name="Thomas B.C."/>
            <person name="Singh A."/>
            <person name="Wilkins M.J."/>
            <person name="Karaoz U."/>
            <person name="Brodie E.L."/>
            <person name="Williams K.H."/>
            <person name="Hubbard S.S."/>
            <person name="Banfield J.F."/>
        </authorList>
    </citation>
    <scope>NUCLEOTIDE SEQUENCE [LARGE SCALE GENOMIC DNA]</scope>
</reference>
<evidence type="ECO:0008006" key="4">
    <source>
        <dbReference type="Google" id="ProtNLM"/>
    </source>
</evidence>
<evidence type="ECO:0000313" key="3">
    <source>
        <dbReference type="Proteomes" id="UP000176273"/>
    </source>
</evidence>
<dbReference type="PANTHER" id="PTHR37810:SF5">
    <property type="entry name" value="IMMUNITY PROTEIN SDPI"/>
    <property type="match status" value="1"/>
</dbReference>
<dbReference type="Proteomes" id="UP000176273">
    <property type="component" value="Unassembled WGS sequence"/>
</dbReference>
<dbReference type="AlphaFoldDB" id="A0A1F6BIR4"/>
<feature type="transmembrane region" description="Helical" evidence="1">
    <location>
        <begin position="98"/>
        <end position="115"/>
    </location>
</feature>
<dbReference type="GO" id="GO:0009636">
    <property type="term" value="P:response to toxic substance"/>
    <property type="evidence" value="ECO:0007669"/>
    <property type="project" value="TreeGrafter"/>
</dbReference>
<gene>
    <name evidence="2" type="ORF">A2110_00260</name>
</gene>
<dbReference type="EMBL" id="MFKH01000018">
    <property type="protein sequence ID" value="OGG36652.1"/>
    <property type="molecule type" value="Genomic_DNA"/>
</dbReference>